<dbReference type="AlphaFoldDB" id="A0A369JMX7"/>
<keyword evidence="3" id="KW-1185">Reference proteome</keyword>
<evidence type="ECO:0000256" key="1">
    <source>
        <dbReference type="SAM" id="MobiDB-lite"/>
    </source>
</evidence>
<sequence length="66" mass="7077">MHRNNLNFGNTTSPKTPLSTQNIPNAAKMSLELPLTPVAPNTLAQTHFTAIPPFRLSPGLPSMPIA</sequence>
<gene>
    <name evidence="2" type="ORF">Hypma_011135</name>
</gene>
<dbReference type="Proteomes" id="UP000076154">
    <property type="component" value="Unassembled WGS sequence"/>
</dbReference>
<organism evidence="2 3">
    <name type="scientific">Hypsizygus marmoreus</name>
    <name type="common">White beech mushroom</name>
    <name type="synonym">Agaricus marmoreus</name>
    <dbReference type="NCBI Taxonomy" id="39966"/>
    <lineage>
        <taxon>Eukaryota</taxon>
        <taxon>Fungi</taxon>
        <taxon>Dikarya</taxon>
        <taxon>Basidiomycota</taxon>
        <taxon>Agaricomycotina</taxon>
        <taxon>Agaricomycetes</taxon>
        <taxon>Agaricomycetidae</taxon>
        <taxon>Agaricales</taxon>
        <taxon>Tricholomatineae</taxon>
        <taxon>Lyophyllaceae</taxon>
        <taxon>Hypsizygus</taxon>
    </lineage>
</organism>
<comment type="caution">
    <text evidence="2">The sequence shown here is derived from an EMBL/GenBank/DDBJ whole genome shotgun (WGS) entry which is preliminary data.</text>
</comment>
<feature type="region of interest" description="Disordered" evidence="1">
    <location>
        <begin position="1"/>
        <end position="22"/>
    </location>
</feature>
<name>A0A369JMX7_HYPMA</name>
<protein>
    <submittedName>
        <fullName evidence="2">Uncharacterized protein</fullName>
    </submittedName>
</protein>
<evidence type="ECO:0000313" key="3">
    <source>
        <dbReference type="Proteomes" id="UP000076154"/>
    </source>
</evidence>
<accession>A0A369JMX7</accession>
<dbReference type="InParanoid" id="A0A369JMX7"/>
<dbReference type="EMBL" id="LUEZ02000053">
    <property type="protein sequence ID" value="RDB21897.1"/>
    <property type="molecule type" value="Genomic_DNA"/>
</dbReference>
<reference evidence="2" key="1">
    <citation type="submission" date="2018-04" db="EMBL/GenBank/DDBJ databases">
        <title>Whole genome sequencing of Hypsizygus marmoreus.</title>
        <authorList>
            <person name="Choi I.-G."/>
            <person name="Min B."/>
            <person name="Kim J.-G."/>
            <person name="Kim S."/>
            <person name="Oh Y.-L."/>
            <person name="Kong W.-S."/>
            <person name="Park H."/>
            <person name="Jeong J."/>
            <person name="Song E.-S."/>
        </authorList>
    </citation>
    <scope>NUCLEOTIDE SEQUENCE [LARGE SCALE GENOMIC DNA]</scope>
    <source>
        <strain evidence="2">51987-8</strain>
    </source>
</reference>
<evidence type="ECO:0000313" key="2">
    <source>
        <dbReference type="EMBL" id="RDB21897.1"/>
    </source>
</evidence>
<proteinExistence type="predicted"/>